<evidence type="ECO:0000313" key="12">
    <source>
        <dbReference type="Proteomes" id="UP000298127"/>
    </source>
</evidence>
<evidence type="ECO:0000256" key="1">
    <source>
        <dbReference type="ARBA" id="ARBA00004141"/>
    </source>
</evidence>
<keyword evidence="7" id="KW-0406">Ion transport</keyword>
<feature type="transmembrane region" description="Helical" evidence="9">
    <location>
        <begin position="333"/>
        <end position="352"/>
    </location>
</feature>
<evidence type="ECO:0000256" key="7">
    <source>
        <dbReference type="ARBA" id="ARBA00023065"/>
    </source>
</evidence>
<reference evidence="11 12" key="1">
    <citation type="journal article" date="2018" name="J. Microbiol.">
        <title>Leifsonia flava sp. nov., a novel actinobacterium isolated from the rhizosphere of Aquilegia viridiflora.</title>
        <authorList>
            <person name="Cai Y."/>
            <person name="Tao W.Z."/>
            <person name="Ma Y.J."/>
            <person name="Cheng J."/>
            <person name="Zhang M.Y."/>
            <person name="Zhang Y.X."/>
        </authorList>
    </citation>
    <scope>NUCLEOTIDE SEQUENCE [LARGE SCALE GENOMIC DNA]</scope>
    <source>
        <strain evidence="11 12">SYP-B2174</strain>
    </source>
</reference>
<dbReference type="EMBL" id="SPQZ01000002">
    <property type="protein sequence ID" value="TFV99302.1"/>
    <property type="molecule type" value="Genomic_DNA"/>
</dbReference>
<keyword evidence="6 9" id="KW-1133">Transmembrane helix</keyword>
<comment type="similarity">
    <text evidence="2">Belongs to the monovalent cation:proton antiporter 2 (CPA2) transporter (TC 2.A.37) family.</text>
</comment>
<proteinExistence type="inferred from homology"/>
<feature type="transmembrane region" description="Helical" evidence="9">
    <location>
        <begin position="34"/>
        <end position="55"/>
    </location>
</feature>
<dbReference type="Proteomes" id="UP000298127">
    <property type="component" value="Unassembled WGS sequence"/>
</dbReference>
<organism evidence="11 12">
    <name type="scientific">Orlajensenia leifsoniae</name>
    <dbReference type="NCBI Taxonomy" id="2561933"/>
    <lineage>
        <taxon>Bacteria</taxon>
        <taxon>Bacillati</taxon>
        <taxon>Actinomycetota</taxon>
        <taxon>Actinomycetes</taxon>
        <taxon>Micrococcales</taxon>
        <taxon>Microbacteriaceae</taxon>
        <taxon>Orlajensenia</taxon>
    </lineage>
</organism>
<evidence type="ECO:0000256" key="2">
    <source>
        <dbReference type="ARBA" id="ARBA00005551"/>
    </source>
</evidence>
<feature type="transmembrane region" description="Helical" evidence="9">
    <location>
        <begin position="147"/>
        <end position="168"/>
    </location>
</feature>
<evidence type="ECO:0000256" key="9">
    <source>
        <dbReference type="SAM" id="Phobius"/>
    </source>
</evidence>
<feature type="transmembrane region" description="Helical" evidence="9">
    <location>
        <begin position="271"/>
        <end position="295"/>
    </location>
</feature>
<sequence length="407" mass="41900">MDDISLSSMVLVPAIAVAAPLLGRLLGRLIPVPLVVFEILLGLLLGPAVLGWVHPGGFLEVLSQFGLAMLFFLAGNEIDFATIKGRPMKRAVLGWLISLVAGVLVGIALAPTVGAGIFIGVALTSTALGTLLPVLRDAGELKTPFGIAVLAVGAIGEFGPLLAISLFLGGRSPGVAAVVLVAFAAIAGLAIWLAARGYGRRLHRIITSTIHTSGQFAVRLVMFTLFALSALSIMFGLDMLLGAFAAGILYRLLLTGAPEKDAEAIESKLEAVGYGFLVPVFFIDTGLSFDLAALLGDTRNLLLLPIFLLLFLVVRGLPSVIAAPPGAARADRVAIGLMGATALPIIVAVTNIGVSEGDLTTGTAASLVGAGLLSVLLFPLIGLAYRKRSPAYAPAAPDKDAFIAEEG</sequence>
<comment type="subcellular location">
    <subcellularLocation>
        <location evidence="1">Membrane</location>
        <topology evidence="1">Multi-pass membrane protein</topology>
    </subcellularLocation>
</comment>
<evidence type="ECO:0000259" key="10">
    <source>
        <dbReference type="Pfam" id="PF00999"/>
    </source>
</evidence>
<dbReference type="GO" id="GO:0016020">
    <property type="term" value="C:membrane"/>
    <property type="evidence" value="ECO:0007669"/>
    <property type="project" value="UniProtKB-SubCell"/>
</dbReference>
<feature type="transmembrane region" description="Helical" evidence="9">
    <location>
        <begin position="116"/>
        <end position="135"/>
    </location>
</feature>
<dbReference type="PANTHER" id="PTHR43562">
    <property type="entry name" value="NAPA-TYPE SODIUM/HYDROGEN ANTIPORTER"/>
    <property type="match status" value="1"/>
</dbReference>
<gene>
    <name evidence="11" type="ORF">E4M00_07370</name>
</gene>
<evidence type="ECO:0000256" key="6">
    <source>
        <dbReference type="ARBA" id="ARBA00022989"/>
    </source>
</evidence>
<dbReference type="PRINTS" id="PR00173">
    <property type="entry name" value="EDTRNSPORT"/>
</dbReference>
<dbReference type="PANTHER" id="PTHR43562:SF1">
    <property type="entry name" value="NA(+)_H(+) ANTIPORTER YJBQ-RELATED"/>
    <property type="match status" value="1"/>
</dbReference>
<feature type="transmembrane region" description="Helical" evidence="9">
    <location>
        <begin position="216"/>
        <end position="235"/>
    </location>
</feature>
<dbReference type="GO" id="GO:1902600">
    <property type="term" value="P:proton transmembrane transport"/>
    <property type="evidence" value="ECO:0007669"/>
    <property type="project" value="InterPro"/>
</dbReference>
<protein>
    <submittedName>
        <fullName evidence="11">Cation:proton antiporter</fullName>
    </submittedName>
</protein>
<dbReference type="RefSeq" id="WP_135119809.1">
    <property type="nucleotide sequence ID" value="NZ_SPQZ01000002.1"/>
</dbReference>
<comment type="caution">
    <text evidence="11">The sequence shown here is derived from an EMBL/GenBank/DDBJ whole genome shotgun (WGS) entry which is preliminary data.</text>
</comment>
<feature type="transmembrane region" description="Helical" evidence="9">
    <location>
        <begin position="6"/>
        <end position="27"/>
    </location>
</feature>
<keyword evidence="4" id="KW-0050">Antiport</keyword>
<dbReference type="AlphaFoldDB" id="A0A4Y9R5Z5"/>
<dbReference type="Gene3D" id="1.20.1530.20">
    <property type="match status" value="1"/>
</dbReference>
<evidence type="ECO:0000313" key="11">
    <source>
        <dbReference type="EMBL" id="TFV99302.1"/>
    </source>
</evidence>
<name>A0A4Y9R5Z5_9MICO</name>
<keyword evidence="3" id="KW-0813">Transport</keyword>
<accession>A0A4Y9R5Z5</accession>
<keyword evidence="8 9" id="KW-0472">Membrane</keyword>
<feature type="transmembrane region" description="Helical" evidence="9">
    <location>
        <begin position="301"/>
        <end position="321"/>
    </location>
</feature>
<evidence type="ECO:0000256" key="5">
    <source>
        <dbReference type="ARBA" id="ARBA00022692"/>
    </source>
</evidence>
<dbReference type="GO" id="GO:0015297">
    <property type="term" value="F:antiporter activity"/>
    <property type="evidence" value="ECO:0007669"/>
    <property type="project" value="UniProtKB-KW"/>
</dbReference>
<dbReference type="Pfam" id="PF00999">
    <property type="entry name" value="Na_H_Exchanger"/>
    <property type="match status" value="1"/>
</dbReference>
<evidence type="ECO:0000256" key="3">
    <source>
        <dbReference type="ARBA" id="ARBA00022448"/>
    </source>
</evidence>
<feature type="transmembrane region" description="Helical" evidence="9">
    <location>
        <begin position="61"/>
        <end position="80"/>
    </location>
</feature>
<keyword evidence="12" id="KW-1185">Reference proteome</keyword>
<feature type="transmembrane region" description="Helical" evidence="9">
    <location>
        <begin position="174"/>
        <end position="195"/>
    </location>
</feature>
<dbReference type="InterPro" id="IPR038770">
    <property type="entry name" value="Na+/solute_symporter_sf"/>
</dbReference>
<feature type="transmembrane region" description="Helical" evidence="9">
    <location>
        <begin position="92"/>
        <end position="110"/>
    </location>
</feature>
<feature type="domain" description="Cation/H+ exchanger transmembrane" evidence="10">
    <location>
        <begin position="20"/>
        <end position="380"/>
    </location>
</feature>
<evidence type="ECO:0000256" key="4">
    <source>
        <dbReference type="ARBA" id="ARBA00022449"/>
    </source>
</evidence>
<dbReference type="InterPro" id="IPR006153">
    <property type="entry name" value="Cation/H_exchanger_TM"/>
</dbReference>
<feature type="transmembrane region" description="Helical" evidence="9">
    <location>
        <begin position="364"/>
        <end position="385"/>
    </location>
</feature>
<evidence type="ECO:0000256" key="8">
    <source>
        <dbReference type="ARBA" id="ARBA00023136"/>
    </source>
</evidence>
<keyword evidence="5 9" id="KW-0812">Transmembrane</keyword>